<organism evidence="2 3">
    <name type="scientific">Candidatus Vagococcus giribetii</name>
    <dbReference type="NCBI Taxonomy" id="2230876"/>
    <lineage>
        <taxon>Bacteria</taxon>
        <taxon>Bacillati</taxon>
        <taxon>Bacillota</taxon>
        <taxon>Bacilli</taxon>
        <taxon>Lactobacillales</taxon>
        <taxon>Enterococcaceae</taxon>
        <taxon>Vagococcus</taxon>
    </lineage>
</organism>
<evidence type="ECO:0000256" key="1">
    <source>
        <dbReference type="SAM" id="SignalP"/>
    </source>
</evidence>
<accession>A0ABS3HUI3</accession>
<comment type="caution">
    <text evidence="2">The sequence shown here is derived from an EMBL/GenBank/DDBJ whole genome shotgun (WGS) entry which is preliminary data.</text>
</comment>
<dbReference type="Proteomes" id="UP000664857">
    <property type="component" value="Unassembled WGS sequence"/>
</dbReference>
<proteinExistence type="predicted"/>
<dbReference type="EMBL" id="JAFLVX010000024">
    <property type="protein sequence ID" value="MBO0477341.1"/>
    <property type="molecule type" value="Genomic_DNA"/>
</dbReference>
<dbReference type="PROSITE" id="PS51257">
    <property type="entry name" value="PROKAR_LIPOPROTEIN"/>
    <property type="match status" value="1"/>
</dbReference>
<evidence type="ECO:0000313" key="2">
    <source>
        <dbReference type="EMBL" id="MBO0477341.1"/>
    </source>
</evidence>
<evidence type="ECO:0000313" key="3">
    <source>
        <dbReference type="Proteomes" id="UP000664857"/>
    </source>
</evidence>
<keyword evidence="1" id="KW-0732">Signal</keyword>
<reference evidence="2 3" key="1">
    <citation type="submission" date="2021-03" db="EMBL/GenBank/DDBJ databases">
        <title>Enterococcal diversity collection.</title>
        <authorList>
            <person name="Gilmore M.S."/>
            <person name="Schwartzman J."/>
            <person name="Van Tyne D."/>
            <person name="Martin M."/>
            <person name="Earl A.M."/>
            <person name="Manson A.L."/>
            <person name="Straub T."/>
            <person name="Salamzade R."/>
            <person name="Saavedra J."/>
            <person name="Lebreton F."/>
            <person name="Prichula J."/>
            <person name="Schaufler K."/>
            <person name="Gaca A."/>
            <person name="Sgardioli B."/>
            <person name="Wagenaar J."/>
            <person name="Strong T."/>
        </authorList>
    </citation>
    <scope>NUCLEOTIDE SEQUENCE [LARGE SCALE GENOMIC DNA]</scope>
    <source>
        <strain evidence="2 3">DIV0080</strain>
    </source>
</reference>
<sequence>MKKTLGTLAGAALALFILTSCGKSPQDEFVNYMESQSKLTQGTYDFKVSIKDLEMASTPDQAANPISSMLNTQLKDMSLTGTMKADTKKDNAFAVDMKVNALGMEIPFNMMGSFGKEPKMYFATDMMEYIMGIASSMTGTDLSQGTDYSKLKGKYIDVFAMDEAMDQAELAKAVKEMETAQKNQEKMNKKYIEFIKGLDKKSFTKKDDVISHTFTEEEFKQLIKTLSEETDTDTKDLEALFKDFDKLDVKLSVNPKTDKTSATITMAPKATELEAAGFKSMKLLFETTMTDKKADIVLPKKENILTKEEMETFFPDTNAETAITPEEYKELKDTLVEYKDSLDDDTKKELLETYKVALTEEQYKEIEAILKK</sequence>
<keyword evidence="3" id="KW-1185">Reference proteome</keyword>
<feature type="signal peptide" evidence="1">
    <location>
        <begin position="1"/>
        <end position="22"/>
    </location>
</feature>
<feature type="chain" id="PRO_5047368313" description="Lipoprotein" evidence="1">
    <location>
        <begin position="23"/>
        <end position="372"/>
    </location>
</feature>
<protein>
    <recommendedName>
        <fullName evidence="4">Lipoprotein</fullName>
    </recommendedName>
</protein>
<dbReference type="RefSeq" id="WP_206967211.1">
    <property type="nucleotide sequence ID" value="NZ_JAFLVX010000024.1"/>
</dbReference>
<evidence type="ECO:0008006" key="4">
    <source>
        <dbReference type="Google" id="ProtNLM"/>
    </source>
</evidence>
<name>A0ABS3HUI3_9ENTE</name>
<gene>
    <name evidence="2" type="ORF">DOK76_09670</name>
</gene>